<dbReference type="KEGG" id="vg:26796932"/>
<sequence length="104" mass="11503">MTAQAEPDRVVPTTTTKEEKMSHASAHPLAGKTVVLSSGPYAGEEFRVEDYWDRISGQSWTVSAGNPACMKYAMLQLDYPIPMDDEVLYGKTGHFGNLVHVSWL</sequence>
<reference evidence="2 3" key="1">
    <citation type="submission" date="2014-09" db="EMBL/GenBank/DDBJ databases">
        <authorList>
            <person name="Gicewicz E.A."/>
            <person name="Hiryak K.M."/>
            <person name="Horoschock A.N."/>
            <person name="Kneeream E.R."/>
            <person name="Luchetta J."/>
            <person name="Mikolon A.R."/>
            <person name="Smith S.N."/>
            <person name="Svintozelskiy S."/>
            <person name="Yucha M.L."/>
            <person name="Manna D.P."/>
            <person name="Pidcock K.A."/>
            <person name="Laing C.E."/>
            <person name="Schaff J.E."/>
            <person name="Dashiell C.L."/>
            <person name="Macialek J.A."/>
            <person name="Anders K.R."/>
            <person name="Braun M.A."/>
            <person name="Delesalle V.A."/>
            <person name="Hughes L.E."/>
            <person name="Ware V.C."/>
            <person name="Bradley K.W."/>
            <person name="Barker L.P."/>
            <person name="Asai D.J."/>
            <person name="Bowman C.A."/>
            <person name="Russell D.A."/>
            <person name="Pope W.H."/>
            <person name="Jacobs-Sera D."/>
            <person name="Hendrix R.W."/>
            <person name="Hatfull G.F."/>
        </authorList>
    </citation>
    <scope>NUCLEOTIDE SEQUENCE [LARGE SCALE GENOMIC DNA]</scope>
</reference>
<feature type="region of interest" description="Disordered" evidence="1">
    <location>
        <begin position="1"/>
        <end position="26"/>
    </location>
</feature>
<keyword evidence="3" id="KW-1185">Reference proteome</keyword>
<dbReference type="OrthoDB" id="27300at10239"/>
<evidence type="ECO:0000313" key="3">
    <source>
        <dbReference type="Proteomes" id="UP000030200"/>
    </source>
</evidence>
<dbReference type="Proteomes" id="UP000030200">
    <property type="component" value="Segment"/>
</dbReference>
<dbReference type="RefSeq" id="YP_009225888.1">
    <property type="nucleotide sequence ID" value="NC_029098.1"/>
</dbReference>
<name>A0A0A0RL17_9CAUD</name>
<dbReference type="GeneID" id="26796932"/>
<gene>
    <name evidence="2" type="primary">203</name>
    <name evidence="2" type="ORF">PBI_JAY2JAY_203</name>
</gene>
<evidence type="ECO:0000256" key="1">
    <source>
        <dbReference type="SAM" id="MobiDB-lite"/>
    </source>
</evidence>
<dbReference type="EMBL" id="KM652554">
    <property type="protein sequence ID" value="AIW02661.1"/>
    <property type="molecule type" value="Genomic_DNA"/>
</dbReference>
<protein>
    <submittedName>
        <fullName evidence="2">Uncharacterized protein</fullName>
    </submittedName>
</protein>
<accession>A0A0A0RL17</accession>
<evidence type="ECO:0000313" key="2">
    <source>
        <dbReference type="EMBL" id="AIW02661.1"/>
    </source>
</evidence>
<proteinExistence type="predicted"/>
<organism evidence="2 3">
    <name type="scientific">Streptomyces phage Jay2Jay</name>
    <dbReference type="NCBI Taxonomy" id="1556290"/>
    <lineage>
        <taxon>Viruses</taxon>
        <taxon>Duplodnaviria</taxon>
        <taxon>Heunggongvirae</taxon>
        <taxon>Uroviricota</taxon>
        <taxon>Caudoviricetes</taxon>
        <taxon>Stanwilliamsviridae</taxon>
        <taxon>Boydwoodruffvirinae</taxon>
        <taxon>Samistivirus</taxon>
        <taxon>Samistivirus jay2jay</taxon>
    </lineage>
</organism>